<accession>A0ABS3CK65</accession>
<sequence length="268" mass="31595">MGYKKQPIKYQNQGVRIALCILAAVLVAMFGSGAKVLDSLSNQAFYIKLIATLIISGFFIEFVHTVTVRLDKIYDWKEKPLIRFSLQFMLGIFLPGLIDFLFLSLYKWYFNLTVRAEESAQVGYSAMLVPIFLFNFYYLVHYHLLKNKDKPENSGNKKRMFMVQQGSRVIPVKLEEIRMIYHEDRLNYLITAAGKKYYLNESLEKLEELLPQEDFFRINRKMIIHYLACQHFQSNGHGKFQLKLIPEFHEDVFVTQSKSSLFKEWIKR</sequence>
<dbReference type="Gene3D" id="2.40.50.1020">
    <property type="entry name" value="LytTr DNA-binding domain"/>
    <property type="match status" value="1"/>
</dbReference>
<feature type="domain" description="HTH LytTR-type" evidence="2">
    <location>
        <begin position="167"/>
        <end position="267"/>
    </location>
</feature>
<evidence type="ECO:0000313" key="3">
    <source>
        <dbReference type="EMBL" id="MBN7817482.1"/>
    </source>
</evidence>
<feature type="transmembrane region" description="Helical" evidence="1">
    <location>
        <begin position="45"/>
        <end position="67"/>
    </location>
</feature>
<dbReference type="RefSeq" id="WP_205639954.1">
    <property type="nucleotide sequence ID" value="NZ_JAFKCU010000005.1"/>
</dbReference>
<dbReference type="PANTHER" id="PTHR37299:SF1">
    <property type="entry name" value="STAGE 0 SPORULATION PROTEIN A HOMOLOG"/>
    <property type="match status" value="1"/>
</dbReference>
<gene>
    <name evidence="3" type="ORF">J0A69_18720</name>
</gene>
<proteinExistence type="predicted"/>
<reference evidence="3 4" key="1">
    <citation type="submission" date="2021-03" db="EMBL/GenBank/DDBJ databases">
        <title>novel species isolated from a fishpond in China.</title>
        <authorList>
            <person name="Lu H."/>
            <person name="Cai Z."/>
        </authorList>
    </citation>
    <scope>NUCLEOTIDE SEQUENCE [LARGE SCALE GENOMIC DNA]</scope>
    <source>
        <strain evidence="3 4">YJ13C</strain>
    </source>
</reference>
<keyword evidence="3" id="KW-0238">DNA-binding</keyword>
<comment type="caution">
    <text evidence="3">The sequence shown here is derived from an EMBL/GenBank/DDBJ whole genome shotgun (WGS) entry which is preliminary data.</text>
</comment>
<dbReference type="GO" id="GO:0003677">
    <property type="term" value="F:DNA binding"/>
    <property type="evidence" value="ECO:0007669"/>
    <property type="project" value="UniProtKB-KW"/>
</dbReference>
<keyword evidence="1" id="KW-1133">Transmembrane helix</keyword>
<dbReference type="SMART" id="SM00850">
    <property type="entry name" value="LytTR"/>
    <property type="match status" value="1"/>
</dbReference>
<keyword evidence="4" id="KW-1185">Reference proteome</keyword>
<dbReference type="InterPro" id="IPR007492">
    <property type="entry name" value="LytTR_DNA-bd_dom"/>
</dbReference>
<dbReference type="EMBL" id="JAFKCU010000005">
    <property type="protein sequence ID" value="MBN7817482.1"/>
    <property type="molecule type" value="Genomic_DNA"/>
</dbReference>
<protein>
    <submittedName>
        <fullName evidence="3">LytTR family transcriptional regulator DNA-binding domain-containing protein</fullName>
    </submittedName>
</protein>
<evidence type="ECO:0000313" key="4">
    <source>
        <dbReference type="Proteomes" id="UP000664480"/>
    </source>
</evidence>
<evidence type="ECO:0000256" key="1">
    <source>
        <dbReference type="SAM" id="Phobius"/>
    </source>
</evidence>
<organism evidence="3 4">
    <name type="scientific">Algoriphagus pacificus</name>
    <dbReference type="NCBI Taxonomy" id="2811234"/>
    <lineage>
        <taxon>Bacteria</taxon>
        <taxon>Pseudomonadati</taxon>
        <taxon>Bacteroidota</taxon>
        <taxon>Cytophagia</taxon>
        <taxon>Cytophagales</taxon>
        <taxon>Cyclobacteriaceae</taxon>
        <taxon>Algoriphagus</taxon>
    </lineage>
</organism>
<dbReference type="Proteomes" id="UP000664480">
    <property type="component" value="Unassembled WGS sequence"/>
</dbReference>
<feature type="transmembrane region" description="Helical" evidence="1">
    <location>
        <begin position="14"/>
        <end position="33"/>
    </location>
</feature>
<dbReference type="Pfam" id="PF04397">
    <property type="entry name" value="LytTR"/>
    <property type="match status" value="1"/>
</dbReference>
<evidence type="ECO:0000259" key="2">
    <source>
        <dbReference type="SMART" id="SM00850"/>
    </source>
</evidence>
<name>A0ABS3CK65_9BACT</name>
<dbReference type="PANTHER" id="PTHR37299">
    <property type="entry name" value="TRANSCRIPTIONAL REGULATOR-RELATED"/>
    <property type="match status" value="1"/>
</dbReference>
<dbReference type="InterPro" id="IPR046947">
    <property type="entry name" value="LytR-like"/>
</dbReference>
<feature type="transmembrane region" description="Helical" evidence="1">
    <location>
        <begin position="88"/>
        <end position="110"/>
    </location>
</feature>
<keyword evidence="1" id="KW-0812">Transmembrane</keyword>
<feature type="transmembrane region" description="Helical" evidence="1">
    <location>
        <begin position="122"/>
        <end position="140"/>
    </location>
</feature>
<keyword evidence="1" id="KW-0472">Membrane</keyword>